<dbReference type="Pfam" id="PF17797">
    <property type="entry name" value="RL"/>
    <property type="match status" value="1"/>
</dbReference>
<dbReference type="GO" id="GO:0046872">
    <property type="term" value="F:metal ion binding"/>
    <property type="evidence" value="ECO:0007669"/>
    <property type="project" value="UniProtKB-KW"/>
</dbReference>
<dbReference type="GO" id="GO:0031123">
    <property type="term" value="P:RNA 3'-end processing"/>
    <property type="evidence" value="ECO:0007669"/>
    <property type="project" value="TreeGrafter"/>
</dbReference>
<dbReference type="EMBL" id="OU963862">
    <property type="protein sequence ID" value="CAH0381406.1"/>
    <property type="molecule type" value="Genomic_DNA"/>
</dbReference>
<feature type="compositionally biased region" description="Polar residues" evidence="6">
    <location>
        <begin position="531"/>
        <end position="541"/>
    </location>
</feature>
<dbReference type="SUPFAM" id="SSF81631">
    <property type="entry name" value="PAP/OAS1 substrate-binding domain"/>
    <property type="match status" value="1"/>
</dbReference>
<evidence type="ECO:0000313" key="11">
    <source>
        <dbReference type="Proteomes" id="UP001152759"/>
    </source>
</evidence>
<feature type="domain" description="Poly(A) RNA polymerase mitochondrial-like central palm" evidence="9">
    <location>
        <begin position="143"/>
        <end position="292"/>
    </location>
</feature>
<comment type="cofactor">
    <cofactor evidence="2">
        <name>Mg(2+)</name>
        <dbReference type="ChEBI" id="CHEBI:18420"/>
    </cofactor>
</comment>
<evidence type="ECO:0000259" key="8">
    <source>
        <dbReference type="Pfam" id="PF17797"/>
    </source>
</evidence>
<feature type="compositionally biased region" description="Polar residues" evidence="6">
    <location>
        <begin position="561"/>
        <end position="586"/>
    </location>
</feature>
<dbReference type="Pfam" id="PF03828">
    <property type="entry name" value="PAP_assoc"/>
    <property type="match status" value="1"/>
</dbReference>
<feature type="region of interest" description="Disordered" evidence="6">
    <location>
        <begin position="527"/>
        <end position="604"/>
    </location>
</feature>
<evidence type="ECO:0000256" key="3">
    <source>
        <dbReference type="ARBA" id="ARBA00022679"/>
    </source>
</evidence>
<sequence length="604" mass="68696">MDNPYVCFDDMIAARRAEASRSILVQVQSETSLPDLYNYCCKFGNIKMLHYYSCGQNNFILIEFSETESVKAVLEFGTHLETEPVIPVRSPLLWFRTNKKKIKNLSRADNVISAGSIPYSSQNLQMPDNEELLRLLRDCETVSDQMMTLYLHSKLNDIGSRLRFLTARQIELMLCGVFPHIQAIPFGSSVNSYGKLGCDLDLSLLLDDITVNNNSRLVFQAKTRLNKRTSVQRQMEVVADLIQLLLPGCSHVRKILQARVPIVKFNQDLTFIECDLSTDNTAAIYMSELLYLLGYIDWRVRPLVFTVRWWAKEVMLTNSPHPGHWITNFSLTLLVIFFLQRENILPSLDFLMKTAGPEDDRVTEDGINCTFLRDLSKLPQPEQKNSKSLAELLLRFFEFYSTFDFATKAVSINLGTTINKPEPVAPMFIINPLERLLNVTKNMNFEETARLRIEAKNALSEFSVNAVHETFNDKKNWGLADLTRNQKKPPSEQYFSGLLKTPLKNGKRLVRVEELFNNTVENEVNGHITLKSPSSETSGTFNSEITSESEDSSNSKISDTESASSIDTENQDPNSVVISDNASQSKKILLPRRATQLKKKKKLN</sequence>
<evidence type="ECO:0000256" key="5">
    <source>
        <dbReference type="ARBA" id="ARBA00022842"/>
    </source>
</evidence>
<evidence type="ECO:0000259" key="9">
    <source>
        <dbReference type="Pfam" id="PF22600"/>
    </source>
</evidence>
<dbReference type="AlphaFoldDB" id="A0A9P0EZ24"/>
<dbReference type="Gene3D" id="1.10.1410.10">
    <property type="match status" value="1"/>
</dbReference>
<dbReference type="SUPFAM" id="SSF81301">
    <property type="entry name" value="Nucleotidyltransferase"/>
    <property type="match status" value="1"/>
</dbReference>
<keyword evidence="5" id="KW-0460">Magnesium</keyword>
<accession>A0A9P0EZ24</accession>
<dbReference type="Proteomes" id="UP001152759">
    <property type="component" value="Chromosome 1"/>
</dbReference>
<dbReference type="Gene3D" id="3.30.460.10">
    <property type="entry name" value="Beta Polymerase, domain 2"/>
    <property type="match status" value="1"/>
</dbReference>
<evidence type="ECO:0008006" key="12">
    <source>
        <dbReference type="Google" id="ProtNLM"/>
    </source>
</evidence>
<reference evidence="10" key="1">
    <citation type="submission" date="2021-12" db="EMBL/GenBank/DDBJ databases">
        <authorList>
            <person name="King R."/>
        </authorList>
    </citation>
    <scope>NUCLEOTIDE SEQUENCE</scope>
</reference>
<dbReference type="PANTHER" id="PTHR12271">
    <property type="entry name" value="POLY A POLYMERASE CID PAP -RELATED"/>
    <property type="match status" value="1"/>
</dbReference>
<feature type="compositionally biased region" description="Low complexity" evidence="6">
    <location>
        <begin position="542"/>
        <end position="557"/>
    </location>
</feature>
<dbReference type="InterPro" id="IPR041252">
    <property type="entry name" value="RL"/>
</dbReference>
<dbReference type="GO" id="GO:1990817">
    <property type="term" value="F:poly(A) RNA polymerase activity"/>
    <property type="evidence" value="ECO:0007669"/>
    <property type="project" value="TreeGrafter"/>
</dbReference>
<feature type="domain" description="PAP-associated" evidence="7">
    <location>
        <begin position="388"/>
        <end position="422"/>
    </location>
</feature>
<keyword evidence="4" id="KW-0479">Metal-binding</keyword>
<dbReference type="InterPro" id="IPR054708">
    <property type="entry name" value="MTPAP-like_central"/>
</dbReference>
<evidence type="ECO:0000256" key="2">
    <source>
        <dbReference type="ARBA" id="ARBA00001946"/>
    </source>
</evidence>
<comment type="cofactor">
    <cofactor evidence="1">
        <name>Mn(2+)</name>
        <dbReference type="ChEBI" id="CHEBI:29035"/>
    </cofactor>
</comment>
<dbReference type="InterPro" id="IPR002058">
    <property type="entry name" value="PAP_assoc"/>
</dbReference>
<feature type="compositionally biased region" description="Basic residues" evidence="6">
    <location>
        <begin position="595"/>
        <end position="604"/>
    </location>
</feature>
<evidence type="ECO:0000256" key="1">
    <source>
        <dbReference type="ARBA" id="ARBA00001936"/>
    </source>
</evidence>
<evidence type="ECO:0000256" key="4">
    <source>
        <dbReference type="ARBA" id="ARBA00022723"/>
    </source>
</evidence>
<gene>
    <name evidence="10" type="ORF">BEMITA_LOCUS1060</name>
</gene>
<evidence type="ECO:0000313" key="10">
    <source>
        <dbReference type="EMBL" id="CAH0381406.1"/>
    </source>
</evidence>
<evidence type="ECO:0000259" key="7">
    <source>
        <dbReference type="Pfam" id="PF03828"/>
    </source>
</evidence>
<dbReference type="InterPro" id="IPR043519">
    <property type="entry name" value="NT_sf"/>
</dbReference>
<protein>
    <recommendedName>
        <fullName evidence="12">Poly(A) RNA polymerase, mitochondrial</fullName>
    </recommendedName>
</protein>
<evidence type="ECO:0000256" key="6">
    <source>
        <dbReference type="SAM" id="MobiDB-lite"/>
    </source>
</evidence>
<keyword evidence="11" id="KW-1185">Reference proteome</keyword>
<feature type="domain" description="RL" evidence="8">
    <location>
        <begin position="8"/>
        <end position="75"/>
    </location>
</feature>
<keyword evidence="3" id="KW-0808">Transferase</keyword>
<organism evidence="10 11">
    <name type="scientific">Bemisia tabaci</name>
    <name type="common">Sweetpotato whitefly</name>
    <name type="synonym">Aleurodes tabaci</name>
    <dbReference type="NCBI Taxonomy" id="7038"/>
    <lineage>
        <taxon>Eukaryota</taxon>
        <taxon>Metazoa</taxon>
        <taxon>Ecdysozoa</taxon>
        <taxon>Arthropoda</taxon>
        <taxon>Hexapoda</taxon>
        <taxon>Insecta</taxon>
        <taxon>Pterygota</taxon>
        <taxon>Neoptera</taxon>
        <taxon>Paraneoptera</taxon>
        <taxon>Hemiptera</taxon>
        <taxon>Sternorrhyncha</taxon>
        <taxon>Aleyrodoidea</taxon>
        <taxon>Aleyrodidae</taxon>
        <taxon>Aleyrodinae</taxon>
        <taxon>Bemisia</taxon>
    </lineage>
</organism>
<name>A0A9P0EZ24_BEMTA</name>
<proteinExistence type="predicted"/>
<dbReference type="PANTHER" id="PTHR12271:SF133">
    <property type="entry name" value="POLY(A) RNA POLYMERASE, MITOCHONDRIAL"/>
    <property type="match status" value="1"/>
</dbReference>
<dbReference type="Pfam" id="PF22600">
    <property type="entry name" value="MTPAP-like_central"/>
    <property type="match status" value="1"/>
</dbReference>